<organism evidence="6 7">
    <name type="scientific">Geotoga petraea</name>
    <dbReference type="NCBI Taxonomy" id="28234"/>
    <lineage>
        <taxon>Bacteria</taxon>
        <taxon>Thermotogati</taxon>
        <taxon>Thermotogota</taxon>
        <taxon>Thermotogae</taxon>
        <taxon>Petrotogales</taxon>
        <taxon>Petrotogaceae</taxon>
        <taxon>Geotoga</taxon>
    </lineage>
</organism>
<dbReference type="InterPro" id="IPR013325">
    <property type="entry name" value="RNA_pol_sigma_r2"/>
</dbReference>
<accession>A0A1G6I8D2</accession>
<dbReference type="SUPFAM" id="SSF88946">
    <property type="entry name" value="Sigma2 domain of RNA polymerase sigma factors"/>
    <property type="match status" value="1"/>
</dbReference>
<evidence type="ECO:0000259" key="5">
    <source>
        <dbReference type="PROSITE" id="PS00715"/>
    </source>
</evidence>
<dbReference type="EMBL" id="FMYV01000001">
    <property type="protein sequence ID" value="SDC02789.1"/>
    <property type="molecule type" value="Genomic_DNA"/>
</dbReference>
<dbReference type="STRING" id="28234.SAMN04488588_0286"/>
<evidence type="ECO:0000313" key="6">
    <source>
        <dbReference type="EMBL" id="SDC02789.1"/>
    </source>
</evidence>
<keyword evidence="4" id="KW-0804">Transcription</keyword>
<dbReference type="GO" id="GO:0003677">
    <property type="term" value="F:DNA binding"/>
    <property type="evidence" value="ECO:0007669"/>
    <property type="project" value="UniProtKB-KW"/>
</dbReference>
<dbReference type="RefSeq" id="WP_259699965.1">
    <property type="nucleotide sequence ID" value="NZ_LTDH01000001.1"/>
</dbReference>
<evidence type="ECO:0000256" key="2">
    <source>
        <dbReference type="ARBA" id="ARBA00023082"/>
    </source>
</evidence>
<dbReference type="Gene3D" id="1.10.10.10">
    <property type="entry name" value="Winged helix-like DNA-binding domain superfamily/Winged helix DNA-binding domain"/>
    <property type="match status" value="1"/>
</dbReference>
<dbReference type="Pfam" id="PF04542">
    <property type="entry name" value="Sigma70_r2"/>
    <property type="match status" value="1"/>
</dbReference>
<keyword evidence="3" id="KW-0238">DNA-binding</keyword>
<keyword evidence="1" id="KW-0805">Transcription regulation</keyword>
<evidence type="ECO:0000313" key="7">
    <source>
        <dbReference type="Proteomes" id="UP000199322"/>
    </source>
</evidence>
<evidence type="ECO:0000256" key="1">
    <source>
        <dbReference type="ARBA" id="ARBA00023015"/>
    </source>
</evidence>
<dbReference type="Proteomes" id="UP000199322">
    <property type="component" value="Unassembled WGS sequence"/>
</dbReference>
<keyword evidence="2" id="KW-0731">Sigma factor</keyword>
<dbReference type="GO" id="GO:0016987">
    <property type="term" value="F:sigma factor activity"/>
    <property type="evidence" value="ECO:0007669"/>
    <property type="project" value="UniProtKB-KW"/>
</dbReference>
<dbReference type="InterPro" id="IPR014284">
    <property type="entry name" value="RNA_pol_sigma-70_dom"/>
</dbReference>
<dbReference type="PROSITE" id="PS00715">
    <property type="entry name" value="SIGMA70_1"/>
    <property type="match status" value="1"/>
</dbReference>
<dbReference type="GO" id="GO:0006352">
    <property type="term" value="P:DNA-templated transcription initiation"/>
    <property type="evidence" value="ECO:0007669"/>
    <property type="project" value="InterPro"/>
</dbReference>
<keyword evidence="7" id="KW-1185">Reference proteome</keyword>
<dbReference type="PANTHER" id="PTHR30385:SF1">
    <property type="entry name" value="RNA POLYMERASE SIGMA-H FACTOR"/>
    <property type="match status" value="1"/>
</dbReference>
<proteinExistence type="predicted"/>
<dbReference type="InterPro" id="IPR036388">
    <property type="entry name" value="WH-like_DNA-bd_sf"/>
</dbReference>
<dbReference type="InterPro" id="IPR000943">
    <property type="entry name" value="RNA_pol_sigma70"/>
</dbReference>
<reference evidence="6 7" key="1">
    <citation type="submission" date="2016-10" db="EMBL/GenBank/DDBJ databases">
        <authorList>
            <person name="de Groot N.N."/>
        </authorList>
    </citation>
    <scope>NUCLEOTIDE SEQUENCE [LARGE SCALE GENOMIC DNA]</scope>
    <source>
        <strain evidence="6 7">WG14</strain>
    </source>
</reference>
<dbReference type="CDD" id="cd06171">
    <property type="entry name" value="Sigma70_r4"/>
    <property type="match status" value="1"/>
</dbReference>
<protein>
    <submittedName>
        <fullName evidence="6">RNA polymerase, sigma 30 subunit, SigH</fullName>
    </submittedName>
</protein>
<dbReference type="Gene3D" id="1.20.120.1810">
    <property type="match status" value="1"/>
</dbReference>
<evidence type="ECO:0000256" key="3">
    <source>
        <dbReference type="ARBA" id="ARBA00023125"/>
    </source>
</evidence>
<name>A0A1G6I8D2_9BACT</name>
<dbReference type="AlphaFoldDB" id="A0A1G6I8D2"/>
<gene>
    <name evidence="6" type="ORF">SAMN04488588_0286</name>
</gene>
<dbReference type="NCBIfam" id="TIGR02937">
    <property type="entry name" value="sigma70-ECF"/>
    <property type="match status" value="1"/>
</dbReference>
<feature type="domain" description="RNA polymerase sigma-70" evidence="5">
    <location>
        <begin position="55"/>
        <end position="68"/>
    </location>
</feature>
<dbReference type="InterPro" id="IPR007627">
    <property type="entry name" value="RNA_pol_sigma70_r2"/>
</dbReference>
<sequence>MNRNYYIMRRLNVNRLVKLSKVGDMEAMGMILEKFEPMVKSVVSKYYGAWADFEDFMQIGYVGLMQAVYNYKENSGSKFSTFAYLNISSEIKSFLTYLNRQKNKVLTEAMNIENTFEDFNENSEYYIEAPESTEPDILNDYFIKQCVKDLNNDEKEIIDLWFENYTYKEISKKLNIKRKKVDNTIQKIKRIVNDKQELYEKIRMFTGGAI</sequence>
<evidence type="ECO:0000256" key="4">
    <source>
        <dbReference type="ARBA" id="ARBA00023163"/>
    </source>
</evidence>
<dbReference type="InterPro" id="IPR013324">
    <property type="entry name" value="RNA_pol_sigma_r3/r4-like"/>
</dbReference>
<dbReference type="SUPFAM" id="SSF88659">
    <property type="entry name" value="Sigma3 and sigma4 domains of RNA polymerase sigma factors"/>
    <property type="match status" value="1"/>
</dbReference>
<dbReference type="PANTHER" id="PTHR30385">
    <property type="entry name" value="SIGMA FACTOR F FLAGELLAR"/>
    <property type="match status" value="1"/>
</dbReference>